<dbReference type="Pfam" id="PF15256">
    <property type="entry name" value="SPATIAL"/>
    <property type="match status" value="1"/>
</dbReference>
<name>A0A8M1K526_CLUHA</name>
<keyword evidence="2" id="KW-1185">Reference proteome</keyword>
<gene>
    <name evidence="3" type="primary">LOC122128624</name>
</gene>
<dbReference type="KEGG" id="char:122128624"/>
<evidence type="ECO:0000313" key="2">
    <source>
        <dbReference type="Proteomes" id="UP000515152"/>
    </source>
</evidence>
<dbReference type="InterPro" id="IPR037394">
    <property type="entry name" value="TBATA-like"/>
</dbReference>
<proteinExistence type="predicted"/>
<feature type="compositionally biased region" description="Polar residues" evidence="1">
    <location>
        <begin position="172"/>
        <end position="182"/>
    </location>
</feature>
<dbReference type="PANTHER" id="PTHR33772">
    <property type="entry name" value="THYMUS, BRAIN AND TESTES-ASSOCIATED"/>
    <property type="match status" value="1"/>
</dbReference>
<accession>A0A8M1K526</accession>
<organism evidence="2 3">
    <name type="scientific">Clupea harengus</name>
    <name type="common">Atlantic herring</name>
    <dbReference type="NCBI Taxonomy" id="7950"/>
    <lineage>
        <taxon>Eukaryota</taxon>
        <taxon>Metazoa</taxon>
        <taxon>Chordata</taxon>
        <taxon>Craniata</taxon>
        <taxon>Vertebrata</taxon>
        <taxon>Euteleostomi</taxon>
        <taxon>Actinopterygii</taxon>
        <taxon>Neopterygii</taxon>
        <taxon>Teleostei</taxon>
        <taxon>Clupei</taxon>
        <taxon>Clupeiformes</taxon>
        <taxon>Clupeoidei</taxon>
        <taxon>Clupeidae</taxon>
        <taxon>Clupea</taxon>
    </lineage>
</organism>
<dbReference type="GeneID" id="122128624"/>
<reference evidence="3" key="1">
    <citation type="submission" date="2025-08" db="UniProtKB">
        <authorList>
            <consortium name="RefSeq"/>
        </authorList>
    </citation>
    <scope>IDENTIFICATION</scope>
</reference>
<feature type="compositionally biased region" description="Low complexity" evidence="1">
    <location>
        <begin position="208"/>
        <end position="228"/>
    </location>
</feature>
<dbReference type="RefSeq" id="XP_042558911.1">
    <property type="nucleotide sequence ID" value="XM_042702977.1"/>
</dbReference>
<evidence type="ECO:0000313" key="3">
    <source>
        <dbReference type="RefSeq" id="XP_042558911.1"/>
    </source>
</evidence>
<dbReference type="Proteomes" id="UP000515152">
    <property type="component" value="Chromosome 22"/>
</dbReference>
<dbReference type="AlphaFoldDB" id="A0A8M1K526"/>
<dbReference type="OrthoDB" id="9982103at2759"/>
<feature type="region of interest" description="Disordered" evidence="1">
    <location>
        <begin position="156"/>
        <end position="235"/>
    </location>
</feature>
<protein>
    <submittedName>
        <fullName evidence="3">Uncharacterized protein LOC122128624</fullName>
    </submittedName>
</protein>
<evidence type="ECO:0000256" key="1">
    <source>
        <dbReference type="SAM" id="MobiDB-lite"/>
    </source>
</evidence>
<sequence length="273" mass="30056">MTLGHQPTICLGRPLTPESSLILSGKIPASAIGTNSNALPINTLTGLQFFPLKQMDSPMLKLLTGAWIDELRDLTERVGLILPSMSCRGTSPCRSPLLACSDNDIKIQLMLIDILCQILEVKSIIEVQQWLLTAGKREKDHIVSLLSNALAKQPPQLSANEVSAQEKRTGKQVPSATKMSTLNEEETQACRDPSPEALNEGRTVTWGSQSPSRPKSRLSRPQSRLSSPAVCHLQSPQRPVLRYTKRTVTPQVPPAGRSFQEQWCNYSQQSHTT</sequence>
<dbReference type="PANTHER" id="PTHR33772:SF1">
    <property type="entry name" value="PROTEIN TBATA"/>
    <property type="match status" value="1"/>
</dbReference>